<keyword evidence="2" id="KW-0813">Transport</keyword>
<keyword evidence="10 12" id="KW-0472">Membrane</keyword>
<dbReference type="InterPro" id="IPR027359">
    <property type="entry name" value="Volt_channel_dom_sf"/>
</dbReference>
<dbReference type="PANTHER" id="PTHR11537:SF105">
    <property type="entry name" value="POTASSIUM VOLTAGE-GATED CHANNEL PROTEIN SHAL"/>
    <property type="match status" value="1"/>
</dbReference>
<feature type="domain" description="Ion transport" evidence="13">
    <location>
        <begin position="26"/>
        <end position="172"/>
    </location>
</feature>
<keyword evidence="6" id="KW-0851">Voltage-gated channel</keyword>
<evidence type="ECO:0000256" key="10">
    <source>
        <dbReference type="ARBA" id="ARBA00023136"/>
    </source>
</evidence>
<evidence type="ECO:0000256" key="2">
    <source>
        <dbReference type="ARBA" id="ARBA00022448"/>
    </source>
</evidence>
<dbReference type="GO" id="GO:0005250">
    <property type="term" value="F:A-type (transient outward) potassium channel activity"/>
    <property type="evidence" value="ECO:0007669"/>
    <property type="project" value="TreeGrafter"/>
</dbReference>
<comment type="subcellular location">
    <subcellularLocation>
        <location evidence="1">Membrane</location>
        <topology evidence="1">Multi-pass membrane protein</topology>
    </subcellularLocation>
</comment>
<evidence type="ECO:0000256" key="5">
    <source>
        <dbReference type="ARBA" id="ARBA00022826"/>
    </source>
</evidence>
<keyword evidence="3" id="KW-0633">Potassium transport</keyword>
<accession>A0A0C2C462</accession>
<evidence type="ECO:0000256" key="12">
    <source>
        <dbReference type="SAM" id="Phobius"/>
    </source>
</evidence>
<dbReference type="GO" id="GO:0008076">
    <property type="term" value="C:voltage-gated potassium channel complex"/>
    <property type="evidence" value="ECO:0007669"/>
    <property type="project" value="InterPro"/>
</dbReference>
<dbReference type="AlphaFoldDB" id="A0A0C2C462"/>
<dbReference type="Gene3D" id="1.10.287.70">
    <property type="match status" value="1"/>
</dbReference>
<keyword evidence="7" id="KW-0630">Potassium</keyword>
<protein>
    <submittedName>
        <fullName evidence="14">Transporter, cation channel family protein</fullName>
    </submittedName>
</protein>
<gene>
    <name evidence="14" type="ORF">ANCDUO_25532</name>
</gene>
<dbReference type="InterPro" id="IPR003968">
    <property type="entry name" value="K_chnl_volt-dep_Kv"/>
</dbReference>
<dbReference type="PANTHER" id="PTHR11537">
    <property type="entry name" value="VOLTAGE-GATED POTASSIUM CHANNEL"/>
    <property type="match status" value="1"/>
</dbReference>
<dbReference type="GO" id="GO:0001508">
    <property type="term" value="P:action potential"/>
    <property type="evidence" value="ECO:0007669"/>
    <property type="project" value="TreeGrafter"/>
</dbReference>
<keyword evidence="11" id="KW-0407">Ion channel</keyword>
<evidence type="ECO:0000256" key="7">
    <source>
        <dbReference type="ARBA" id="ARBA00022958"/>
    </source>
</evidence>
<name>A0A0C2C462_9BILA</name>
<dbReference type="FunFam" id="1.10.287.70:FF:000073">
    <property type="entry name" value="Potassium voltage-gated channel subfamily D member 2"/>
    <property type="match status" value="1"/>
</dbReference>
<reference evidence="14 15" key="1">
    <citation type="submission" date="2013-12" db="EMBL/GenBank/DDBJ databases">
        <title>Draft genome of the parsitic nematode Ancylostoma duodenale.</title>
        <authorList>
            <person name="Mitreva M."/>
        </authorList>
    </citation>
    <scope>NUCLEOTIDE SEQUENCE [LARGE SCALE GENOMIC DNA]</scope>
    <source>
        <strain evidence="14 15">Zhejiang</strain>
    </source>
</reference>
<evidence type="ECO:0000256" key="4">
    <source>
        <dbReference type="ARBA" id="ARBA00022692"/>
    </source>
</evidence>
<feature type="non-terminal residue" evidence="14">
    <location>
        <position position="1"/>
    </location>
</feature>
<feature type="transmembrane region" description="Helical" evidence="12">
    <location>
        <begin position="127"/>
        <end position="148"/>
    </location>
</feature>
<dbReference type="PRINTS" id="PR01491">
    <property type="entry name" value="KVCHANNEL"/>
</dbReference>
<evidence type="ECO:0000256" key="3">
    <source>
        <dbReference type="ARBA" id="ARBA00022538"/>
    </source>
</evidence>
<dbReference type="EMBL" id="KN777750">
    <property type="protein sequence ID" value="KIH44442.1"/>
    <property type="molecule type" value="Genomic_DNA"/>
</dbReference>
<keyword evidence="4 12" id="KW-0812">Transmembrane</keyword>
<dbReference type="Gene3D" id="1.20.120.350">
    <property type="entry name" value="Voltage-gated potassium channels. Chain C"/>
    <property type="match status" value="1"/>
</dbReference>
<evidence type="ECO:0000256" key="6">
    <source>
        <dbReference type="ARBA" id="ARBA00022882"/>
    </source>
</evidence>
<sequence length="199" mass="22908">LCSSFPILTEISTYRYVNDTPTSCGDAYEKQFFVLDTACVIIFTIEYLLRLYAAPDRCRFLRSIMSVIDVVAILPYYIGLGLQNNKDVSGAFVTLRVFRVFRIFKFSRHSQGLRILGYTLKSCASELGFLVFSLAMAIIIFATIMYYAEKKVNDTRFTSIPAAFWYTIVTVVVICTPYTYFCFDLFYFIHYAPSYSSRV</sequence>
<dbReference type="InterPro" id="IPR005821">
    <property type="entry name" value="Ion_trans_dom"/>
</dbReference>
<feature type="transmembrane region" description="Helical" evidence="12">
    <location>
        <begin position="60"/>
        <end position="82"/>
    </location>
</feature>
<dbReference type="InterPro" id="IPR003975">
    <property type="entry name" value="K_chnl_volt-dep_Kv4"/>
</dbReference>
<evidence type="ECO:0000256" key="1">
    <source>
        <dbReference type="ARBA" id="ARBA00004141"/>
    </source>
</evidence>
<evidence type="ECO:0000313" key="15">
    <source>
        <dbReference type="Proteomes" id="UP000054047"/>
    </source>
</evidence>
<keyword evidence="8 12" id="KW-1133">Transmembrane helix</keyword>
<feature type="transmembrane region" description="Helical" evidence="12">
    <location>
        <begin position="163"/>
        <end position="189"/>
    </location>
</feature>
<keyword evidence="9" id="KW-0406">Ion transport</keyword>
<keyword evidence="15" id="KW-1185">Reference proteome</keyword>
<feature type="transmembrane region" description="Helical" evidence="12">
    <location>
        <begin position="32"/>
        <end position="53"/>
    </location>
</feature>
<evidence type="ECO:0000256" key="8">
    <source>
        <dbReference type="ARBA" id="ARBA00022989"/>
    </source>
</evidence>
<evidence type="ECO:0000256" key="9">
    <source>
        <dbReference type="ARBA" id="ARBA00023065"/>
    </source>
</evidence>
<proteinExistence type="predicted"/>
<keyword evidence="5" id="KW-0631">Potassium channel</keyword>
<evidence type="ECO:0000259" key="13">
    <source>
        <dbReference type="Pfam" id="PF00520"/>
    </source>
</evidence>
<dbReference type="PRINTS" id="PR01497">
    <property type="entry name" value="SHALCHANNEL"/>
</dbReference>
<dbReference type="Pfam" id="PF00520">
    <property type="entry name" value="Ion_trans"/>
    <property type="match status" value="1"/>
</dbReference>
<dbReference type="OrthoDB" id="433309at2759"/>
<evidence type="ECO:0000256" key="11">
    <source>
        <dbReference type="ARBA" id="ARBA00023303"/>
    </source>
</evidence>
<dbReference type="InterPro" id="IPR028325">
    <property type="entry name" value="VG_K_chnl"/>
</dbReference>
<evidence type="ECO:0000313" key="14">
    <source>
        <dbReference type="EMBL" id="KIH44442.1"/>
    </source>
</evidence>
<dbReference type="SUPFAM" id="SSF81324">
    <property type="entry name" value="Voltage-gated potassium channels"/>
    <property type="match status" value="1"/>
</dbReference>
<dbReference type="Proteomes" id="UP000054047">
    <property type="component" value="Unassembled WGS sequence"/>
</dbReference>
<dbReference type="PRINTS" id="PR00169">
    <property type="entry name" value="KCHANNEL"/>
</dbReference>
<organism evidence="14 15">
    <name type="scientific">Ancylostoma duodenale</name>
    <dbReference type="NCBI Taxonomy" id="51022"/>
    <lineage>
        <taxon>Eukaryota</taxon>
        <taxon>Metazoa</taxon>
        <taxon>Ecdysozoa</taxon>
        <taxon>Nematoda</taxon>
        <taxon>Chromadorea</taxon>
        <taxon>Rhabditida</taxon>
        <taxon>Rhabditina</taxon>
        <taxon>Rhabditomorpha</taxon>
        <taxon>Strongyloidea</taxon>
        <taxon>Ancylostomatidae</taxon>
        <taxon>Ancylostomatinae</taxon>
        <taxon>Ancylostoma</taxon>
    </lineage>
</organism>